<dbReference type="InterPro" id="IPR002893">
    <property type="entry name" value="Znf_MYND"/>
</dbReference>
<evidence type="ECO:0000256" key="1">
    <source>
        <dbReference type="ARBA" id="ARBA00022723"/>
    </source>
</evidence>
<evidence type="ECO:0000256" key="2">
    <source>
        <dbReference type="ARBA" id="ARBA00022771"/>
    </source>
</evidence>
<dbReference type="OMA" id="LIHEAYC"/>
<feature type="domain" description="MYND-type" evidence="5">
    <location>
        <begin position="393"/>
        <end position="429"/>
    </location>
</feature>
<evidence type="ECO:0000259" key="5">
    <source>
        <dbReference type="PROSITE" id="PS50865"/>
    </source>
</evidence>
<organism evidence="6 7">
    <name type="scientific">Atta cephalotes</name>
    <name type="common">Leafcutter ant</name>
    <dbReference type="NCBI Taxonomy" id="12957"/>
    <lineage>
        <taxon>Eukaryota</taxon>
        <taxon>Metazoa</taxon>
        <taxon>Ecdysozoa</taxon>
        <taxon>Arthropoda</taxon>
        <taxon>Hexapoda</taxon>
        <taxon>Insecta</taxon>
        <taxon>Pterygota</taxon>
        <taxon>Neoptera</taxon>
        <taxon>Endopterygota</taxon>
        <taxon>Hymenoptera</taxon>
        <taxon>Apocrita</taxon>
        <taxon>Aculeata</taxon>
        <taxon>Formicoidea</taxon>
        <taxon>Formicidae</taxon>
        <taxon>Myrmicinae</taxon>
        <taxon>Atta</taxon>
    </lineage>
</organism>
<dbReference type="PANTHER" id="PTHR13244:SF7">
    <property type="entry name" value="ZINC FINGER MYND DOMAIN-CONTAINING PROTEIN 10"/>
    <property type="match status" value="1"/>
</dbReference>
<proteinExistence type="predicted"/>
<dbReference type="EMBL" id="ADTU01011670">
    <property type="status" value="NOT_ANNOTATED_CDS"/>
    <property type="molecule type" value="Genomic_DNA"/>
</dbReference>
<gene>
    <name evidence="6" type="primary">105618202</name>
</gene>
<dbReference type="PANTHER" id="PTHR13244">
    <property type="entry name" value="ZINC FINGER MYND DOMAIN CONTAINING PROTEIN 10"/>
    <property type="match status" value="1"/>
</dbReference>
<name>A0A158NC76_ATTCE</name>
<dbReference type="eggNOG" id="ENOG502QS3F">
    <property type="taxonomic scope" value="Eukaryota"/>
</dbReference>
<evidence type="ECO:0000256" key="3">
    <source>
        <dbReference type="ARBA" id="ARBA00022833"/>
    </source>
</evidence>
<dbReference type="FunCoup" id="A0A158NC76">
    <property type="interactions" value="33"/>
</dbReference>
<accession>A0A158NC76</accession>
<dbReference type="Proteomes" id="UP000005205">
    <property type="component" value="Unassembled WGS sequence"/>
</dbReference>
<dbReference type="PROSITE" id="PS50865">
    <property type="entry name" value="ZF_MYND_2"/>
    <property type="match status" value="1"/>
</dbReference>
<dbReference type="KEGG" id="acep:105618202"/>
<dbReference type="OrthoDB" id="432970at2759"/>
<reference evidence="6" key="2">
    <citation type="submission" date="2016-04" db="UniProtKB">
        <authorList>
            <consortium name="EnsemblMetazoa"/>
        </authorList>
    </citation>
    <scope>IDENTIFICATION</scope>
</reference>
<dbReference type="GO" id="GO:0036159">
    <property type="term" value="P:inner dynein arm assembly"/>
    <property type="evidence" value="ECO:0007669"/>
    <property type="project" value="TreeGrafter"/>
</dbReference>
<dbReference type="GO" id="GO:0008270">
    <property type="term" value="F:zinc ion binding"/>
    <property type="evidence" value="ECO:0007669"/>
    <property type="project" value="UniProtKB-KW"/>
</dbReference>
<evidence type="ECO:0000256" key="4">
    <source>
        <dbReference type="PROSITE-ProRule" id="PRU00134"/>
    </source>
</evidence>
<sequence length="444" mass="52214">MAEQMEYIVPPWEIEAYVESLNISELENVGTKSWLDFHKKLTLLNQQNVLEITGLHEESVMEWFISLKKIPILVYEAIQIDIWKHKVFPLLIDFNGEPTNTFMLFSIFYHEVIAVSLLENILFHCESAQTLDDTVIDLIDYTVQHITTLLDGTILEVYEIKNADSCLEEIVEKQRAFEFDIGMRCISILHYLIEILDNLPLCAISRMLAIHDVPYLFAQLIENQPWKKQNEDDEVMMYEGSWRKIKPSESGKINKREGQVWFGLRELLLNPKCSPYYEITEHRLSQLSKLQKHLHDDILDQIAPLIELKRWLAYLNISPTMPSSNSTCPVRVEVMPQIKSSILEKYHKKWKKLARHQSKYLFTTDTSYIKEAAQILSDVYDLEKLDRIETKKCSLCQEPSKKRCSRCKEVWYCSRECQVKDWENHKNICDTITKTRHDNTFLNS</sequence>
<dbReference type="Pfam" id="PF01753">
    <property type="entry name" value="zf-MYND"/>
    <property type="match status" value="1"/>
</dbReference>
<dbReference type="Gene3D" id="6.10.140.2220">
    <property type="match status" value="1"/>
</dbReference>
<dbReference type="GO" id="GO:0036158">
    <property type="term" value="P:outer dynein arm assembly"/>
    <property type="evidence" value="ECO:0007669"/>
    <property type="project" value="TreeGrafter"/>
</dbReference>
<dbReference type="InParanoid" id="A0A158NC76"/>
<dbReference type="InterPro" id="IPR052298">
    <property type="entry name" value="ZMYND10"/>
</dbReference>
<keyword evidence="2 4" id="KW-0863">Zinc-finger</keyword>
<dbReference type="GO" id="GO:0005737">
    <property type="term" value="C:cytoplasm"/>
    <property type="evidence" value="ECO:0007669"/>
    <property type="project" value="TreeGrafter"/>
</dbReference>
<dbReference type="GO" id="GO:0034451">
    <property type="term" value="C:centriolar satellite"/>
    <property type="evidence" value="ECO:0007669"/>
    <property type="project" value="TreeGrafter"/>
</dbReference>
<dbReference type="EnsemblMetazoa" id="XM_012199744.1">
    <property type="protein sequence ID" value="XP_012055134.1"/>
    <property type="gene ID" value="LOC105618202"/>
</dbReference>
<keyword evidence="3" id="KW-0862">Zinc</keyword>
<dbReference type="SUPFAM" id="SSF144232">
    <property type="entry name" value="HIT/MYND zinc finger-like"/>
    <property type="match status" value="1"/>
</dbReference>
<protein>
    <recommendedName>
        <fullName evidence="5">MYND-type domain-containing protein</fullName>
    </recommendedName>
</protein>
<dbReference type="STRING" id="12957.A0A158NC76"/>
<evidence type="ECO:0000313" key="6">
    <source>
        <dbReference type="EnsemblMetazoa" id="XP_012055134.1"/>
    </source>
</evidence>
<keyword evidence="7" id="KW-1185">Reference proteome</keyword>
<keyword evidence="1" id="KW-0479">Metal-binding</keyword>
<dbReference type="GO" id="GO:0044458">
    <property type="term" value="P:motile cilium assembly"/>
    <property type="evidence" value="ECO:0007669"/>
    <property type="project" value="TreeGrafter"/>
</dbReference>
<dbReference type="PROSITE" id="PS01360">
    <property type="entry name" value="ZF_MYND_1"/>
    <property type="match status" value="1"/>
</dbReference>
<evidence type="ECO:0000313" key="7">
    <source>
        <dbReference type="Proteomes" id="UP000005205"/>
    </source>
</evidence>
<reference evidence="7" key="1">
    <citation type="journal article" date="2011" name="PLoS Genet.">
        <title>The genome sequence of the leaf-cutter ant Atta cephalotes reveals insights into its obligate symbiotic lifestyle.</title>
        <authorList>
            <person name="Suen G."/>
            <person name="Teiling C."/>
            <person name="Li L."/>
            <person name="Holt C."/>
            <person name="Abouheif E."/>
            <person name="Bornberg-Bauer E."/>
            <person name="Bouffard P."/>
            <person name="Caldera E.J."/>
            <person name="Cash E."/>
            <person name="Cavanaugh A."/>
            <person name="Denas O."/>
            <person name="Elhaik E."/>
            <person name="Fave M.J."/>
            <person name="Gadau J."/>
            <person name="Gibson J.D."/>
            <person name="Graur D."/>
            <person name="Grubbs K.J."/>
            <person name="Hagen D.E."/>
            <person name="Harkins T.T."/>
            <person name="Helmkampf M."/>
            <person name="Hu H."/>
            <person name="Johnson B.R."/>
            <person name="Kim J."/>
            <person name="Marsh S.E."/>
            <person name="Moeller J.A."/>
            <person name="Munoz-Torres M.C."/>
            <person name="Murphy M.C."/>
            <person name="Naughton M.C."/>
            <person name="Nigam S."/>
            <person name="Overson R."/>
            <person name="Rajakumar R."/>
            <person name="Reese J.T."/>
            <person name="Scott J.J."/>
            <person name="Smith C.R."/>
            <person name="Tao S."/>
            <person name="Tsutsui N.D."/>
            <person name="Viljakainen L."/>
            <person name="Wissler L."/>
            <person name="Yandell M.D."/>
            <person name="Zimmer F."/>
            <person name="Taylor J."/>
            <person name="Slater S.C."/>
            <person name="Clifton S.W."/>
            <person name="Warren W.C."/>
            <person name="Elsik C.G."/>
            <person name="Smith C.D."/>
            <person name="Weinstock G.M."/>
            <person name="Gerardo N.M."/>
            <person name="Currie C.R."/>
        </authorList>
    </citation>
    <scope>NUCLEOTIDE SEQUENCE [LARGE SCALE GENOMIC DNA]</scope>
</reference>
<dbReference type="AlphaFoldDB" id="A0A158NC76"/>